<gene>
    <name evidence="7" type="ORF">OSR52_05780</name>
</gene>
<reference evidence="7" key="1">
    <citation type="submission" date="2022-11" db="EMBL/GenBank/DDBJ databases">
        <title>High-quality draft genome sequence of Galbibacter sp. strain CMA-7.</title>
        <authorList>
            <person name="Wei L."/>
            <person name="Dong C."/>
            <person name="Shao Z."/>
        </authorList>
    </citation>
    <scope>NUCLEOTIDE SEQUENCE</scope>
    <source>
        <strain evidence="7">CMA-7</strain>
    </source>
</reference>
<feature type="domain" description="Glycoside hydrolase family 20 catalytic" evidence="5">
    <location>
        <begin position="144"/>
        <end position="391"/>
    </location>
</feature>
<dbReference type="PANTHER" id="PTHR22600">
    <property type="entry name" value="BETA-HEXOSAMINIDASE"/>
    <property type="match status" value="1"/>
</dbReference>
<dbReference type="SUPFAM" id="SSF51445">
    <property type="entry name" value="(Trans)glycosidases"/>
    <property type="match status" value="1"/>
</dbReference>
<evidence type="ECO:0000256" key="4">
    <source>
        <dbReference type="ARBA" id="ARBA00023295"/>
    </source>
</evidence>
<dbReference type="InterPro" id="IPR025705">
    <property type="entry name" value="Beta_hexosaminidase_sua/sub"/>
</dbReference>
<feature type="domain" description="Beta-hexosaminidase bacterial type N-terminal" evidence="6">
    <location>
        <begin position="68"/>
        <end position="141"/>
    </location>
</feature>
<proteinExistence type="inferred from homology"/>
<dbReference type="Proteomes" id="UP001153642">
    <property type="component" value="Unassembled WGS sequence"/>
</dbReference>
<evidence type="ECO:0000256" key="1">
    <source>
        <dbReference type="ARBA" id="ARBA00006285"/>
    </source>
</evidence>
<dbReference type="Pfam" id="PF00728">
    <property type="entry name" value="Glyco_hydro_20"/>
    <property type="match status" value="1"/>
</dbReference>
<dbReference type="Pfam" id="PF02838">
    <property type="entry name" value="Glyco_hydro_20b"/>
    <property type="match status" value="1"/>
</dbReference>
<comment type="caution">
    <text evidence="7">The sequence shown here is derived from an EMBL/GenBank/DDBJ whole genome shotgun (WGS) entry which is preliminary data.</text>
</comment>
<organism evidence="7 8">
    <name type="scientific">Galbibacter pacificus</name>
    <dbReference type="NCBI Taxonomy" id="2996052"/>
    <lineage>
        <taxon>Bacteria</taxon>
        <taxon>Pseudomonadati</taxon>
        <taxon>Bacteroidota</taxon>
        <taxon>Flavobacteriia</taxon>
        <taxon>Flavobacteriales</taxon>
        <taxon>Flavobacteriaceae</taxon>
        <taxon>Galbibacter</taxon>
    </lineage>
</organism>
<dbReference type="InterPro" id="IPR029018">
    <property type="entry name" value="Hex-like_dom2"/>
</dbReference>
<dbReference type="Gene3D" id="3.30.379.10">
    <property type="entry name" value="Chitobiase/beta-hexosaminidase domain 2-like"/>
    <property type="match status" value="1"/>
</dbReference>
<name>A0ABT6FQ50_9FLAO</name>
<dbReference type="SUPFAM" id="SSF55545">
    <property type="entry name" value="beta-N-acetylhexosaminidase-like domain"/>
    <property type="match status" value="1"/>
</dbReference>
<dbReference type="RefSeq" id="WP_277899357.1">
    <property type="nucleotide sequence ID" value="NZ_JAPMUA010000002.1"/>
</dbReference>
<evidence type="ECO:0000313" key="8">
    <source>
        <dbReference type="Proteomes" id="UP001153642"/>
    </source>
</evidence>
<evidence type="ECO:0000256" key="3">
    <source>
        <dbReference type="ARBA" id="ARBA00022801"/>
    </source>
</evidence>
<keyword evidence="3" id="KW-0378">Hydrolase</keyword>
<keyword evidence="2" id="KW-0732">Signal</keyword>
<dbReference type="EMBL" id="JAPMUA010000002">
    <property type="protein sequence ID" value="MDG3585373.1"/>
    <property type="molecule type" value="Genomic_DNA"/>
</dbReference>
<evidence type="ECO:0000256" key="2">
    <source>
        <dbReference type="ARBA" id="ARBA00022729"/>
    </source>
</evidence>
<dbReference type="Gene3D" id="3.20.20.80">
    <property type="entry name" value="Glycosidases"/>
    <property type="match status" value="1"/>
</dbReference>
<dbReference type="InterPro" id="IPR015882">
    <property type="entry name" value="HEX_bac_N"/>
</dbReference>
<sequence length="632" mass="72108">MKSVFFTLFFSLIYLGASGQDLKQYLINPPQKIEIVDTCNSFSFQNAAYINNIVTFLNTQDFNGELKLFPTPNTPKADIVLKIDSTSLKPQGYSIKITPSTIELIGHDPAGLFYAKQTLLQILLYAITENKAVPCLKITDWPNFERRGVMLDVSRDKVPTMETMYQLIDKFSSWKLNELQLYIEHTFAYKNHEEVWKNASPFTPGQIKELDAYCKKKHIDLVPNQNSFGHMENWLKYDTYLDLAECPTDCKTIWGNRKRTSLNPVDPRSFELMKSLYEELLPNFSSNYFNIGGDETVELCLGKSKEACEKIGKGEVYLEYLKKLNNEVNRQGYEAQFWGDIILNHPELIDELPKNMTALVWGYSASYPFDENLPKFKNAGIDFYVCPGTSTWRSEIGRNDNAFENLKNAAVQGQKNNAKGYLNTNWGDYGHFQPLSVTYAPLLVGAAYSWNYTDDTLGNLEFQLNHYVFEDATGNTGKAILKLGDAYLKANIPNGNANAFHLMLRRYMWTMKGHYQTKHLTIQGLEAAEKEINDALDELHQGKPTAPDADIILKETEQAANLAKHGIHLGIARLKANGYATENIPQNEKDSLINELQPLIDKHQEYWLLRNRIGGLEDSTSKLNDLLEYYKK</sequence>
<keyword evidence="8" id="KW-1185">Reference proteome</keyword>
<evidence type="ECO:0000259" key="6">
    <source>
        <dbReference type="Pfam" id="PF02838"/>
    </source>
</evidence>
<keyword evidence="4" id="KW-0326">Glycosidase</keyword>
<accession>A0ABT6FQ50</accession>
<evidence type="ECO:0000259" key="5">
    <source>
        <dbReference type="Pfam" id="PF00728"/>
    </source>
</evidence>
<dbReference type="CDD" id="cd06565">
    <property type="entry name" value="GH20_GcnA-like"/>
    <property type="match status" value="1"/>
</dbReference>
<comment type="similarity">
    <text evidence="1">Belongs to the glycosyl hydrolase 20 family.</text>
</comment>
<evidence type="ECO:0000313" key="7">
    <source>
        <dbReference type="EMBL" id="MDG3585373.1"/>
    </source>
</evidence>
<dbReference type="PANTHER" id="PTHR22600:SF26">
    <property type="entry name" value="BETA-N-ACETYLHEXOSAMINIDASE"/>
    <property type="match status" value="1"/>
</dbReference>
<dbReference type="InterPro" id="IPR017853">
    <property type="entry name" value="GH"/>
</dbReference>
<dbReference type="PRINTS" id="PR00738">
    <property type="entry name" value="GLHYDRLASE20"/>
</dbReference>
<protein>
    <submittedName>
        <fullName evidence="7">Family 20 glycosylhydrolase</fullName>
    </submittedName>
</protein>
<dbReference type="InterPro" id="IPR015883">
    <property type="entry name" value="Glyco_hydro_20_cat"/>
</dbReference>